<organism evidence="2">
    <name type="scientific">Mycobacterium sp. (strain MCS)</name>
    <dbReference type="NCBI Taxonomy" id="164756"/>
    <lineage>
        <taxon>Bacteria</taxon>
        <taxon>Bacillati</taxon>
        <taxon>Actinomycetota</taxon>
        <taxon>Actinomycetes</taxon>
        <taxon>Mycobacteriales</taxon>
        <taxon>Mycobacteriaceae</taxon>
        <taxon>Mycobacterium</taxon>
    </lineage>
</organism>
<dbReference type="AlphaFoldDB" id="A0A5Q5BFM4"/>
<feature type="domain" description="DUF2293" evidence="1">
    <location>
        <begin position="133"/>
        <end position="214"/>
    </location>
</feature>
<reference evidence="2" key="1">
    <citation type="submission" date="2006-06" db="EMBL/GenBank/DDBJ databases">
        <title>Complete sequence of chromosome of Mycobacterium sp. MCS.</title>
        <authorList>
            <consortium name="US DOE Joint Genome Institute"/>
            <person name="Copeland A."/>
            <person name="Lucas S."/>
            <person name="Lapidus A."/>
            <person name="Barry K."/>
            <person name="Detter J.C."/>
            <person name="Glavina del Rio T."/>
            <person name="Hammon N."/>
            <person name="Israni S."/>
            <person name="Dalin E."/>
            <person name="Tice H."/>
            <person name="Pitluck S."/>
            <person name="Martinez M."/>
            <person name="Schmutz J."/>
            <person name="Larimer F."/>
            <person name="Land M."/>
            <person name="Hauser L."/>
            <person name="Kyrpides N."/>
            <person name="Kim E."/>
            <person name="Miller C.D."/>
            <person name="Hughes J.E."/>
            <person name="Anderson A.J."/>
            <person name="Sims R.C."/>
            <person name="Richardson P."/>
        </authorList>
    </citation>
    <scope>NUCLEOTIDE SEQUENCE [LARGE SCALE GENOMIC DNA]</scope>
    <source>
        <strain evidence="2">MCS</strain>
    </source>
</reference>
<dbReference type="KEGG" id="mmc:Mmcs_0860"/>
<protein>
    <submittedName>
        <fullName evidence="2">Conserved hypothetical arginine and alanine rich protein</fullName>
    </submittedName>
</protein>
<evidence type="ECO:0000313" key="2">
    <source>
        <dbReference type="EMBL" id="ABG06976.1"/>
    </source>
</evidence>
<accession>A0A5Q5BFM4</accession>
<dbReference type="EMBL" id="CP000384">
    <property type="protein sequence ID" value="ABG06976.1"/>
    <property type="molecule type" value="Genomic_DNA"/>
</dbReference>
<name>A0A5Q5BFM4_MYCSS</name>
<evidence type="ECO:0000259" key="1">
    <source>
        <dbReference type="Pfam" id="PF10056"/>
    </source>
</evidence>
<dbReference type="Pfam" id="PF10056">
    <property type="entry name" value="DUF2293"/>
    <property type="match status" value="1"/>
</dbReference>
<dbReference type="PANTHER" id="PTHR38113:SF2">
    <property type="entry name" value="DUF2293 DOMAIN-CONTAINING PROTEIN"/>
    <property type="match status" value="1"/>
</dbReference>
<dbReference type="InterPro" id="IPR018744">
    <property type="entry name" value="DUF2293"/>
</dbReference>
<sequence length="222" mass="24522">MKNVSTQRGRTVVSAEHARECELCGAAGDFFLRGRTGGVCLDCADLGHLEFLPSGEAALSRRARAASRLSAVVVRWNLRRGRYERHGILAEPAAIEQAARECLSDNAFLARRRSPRTHRAVENLRFEGKFVAAIRELFPGCPPERAEAIAIHAACVARGAADREWDPDAVRLAVEASVRHVDTDYDELLMAGEYRDTARAKVWDRVESVLSAWRDGVTPLDA</sequence>
<gene>
    <name evidence="2" type="ordered locus">Mmcs_0860</name>
</gene>
<proteinExistence type="predicted"/>
<dbReference type="PANTHER" id="PTHR38113">
    <property type="match status" value="1"/>
</dbReference>